<keyword evidence="2" id="KW-0805">Transcription regulation</keyword>
<proteinExistence type="predicted"/>
<dbReference type="PROSITE" id="PS50048">
    <property type="entry name" value="ZN2_CY6_FUNGAL_2"/>
    <property type="match status" value="1"/>
</dbReference>
<dbReference type="PANTHER" id="PTHR31001">
    <property type="entry name" value="UNCHARACTERIZED TRANSCRIPTIONAL REGULATORY PROTEIN"/>
    <property type="match status" value="1"/>
</dbReference>
<dbReference type="SMART" id="SM00066">
    <property type="entry name" value="GAL4"/>
    <property type="match status" value="1"/>
</dbReference>
<name>A0AAD6HUS1_9EURO</name>
<evidence type="ECO:0000256" key="2">
    <source>
        <dbReference type="ARBA" id="ARBA00023015"/>
    </source>
</evidence>
<dbReference type="GO" id="GO:0000981">
    <property type="term" value="F:DNA-binding transcription factor activity, RNA polymerase II-specific"/>
    <property type="evidence" value="ECO:0007669"/>
    <property type="project" value="InterPro"/>
</dbReference>
<comment type="subcellular location">
    <subcellularLocation>
        <location evidence="1">Nucleus</location>
    </subcellularLocation>
</comment>
<evidence type="ECO:0000256" key="6">
    <source>
        <dbReference type="SAM" id="Coils"/>
    </source>
</evidence>
<dbReference type="CDD" id="cd12148">
    <property type="entry name" value="fungal_TF_MHR"/>
    <property type="match status" value="1"/>
</dbReference>
<evidence type="ECO:0000256" key="1">
    <source>
        <dbReference type="ARBA" id="ARBA00004123"/>
    </source>
</evidence>
<keyword evidence="9" id="KW-1185">Reference proteome</keyword>
<comment type="caution">
    <text evidence="8">The sequence shown here is derived from an EMBL/GenBank/DDBJ whole genome shotgun (WGS) entry which is preliminary data.</text>
</comment>
<dbReference type="PANTHER" id="PTHR31001:SF90">
    <property type="entry name" value="CENTROMERE DNA-BINDING PROTEIN COMPLEX CBF3 SUBUNIT B"/>
    <property type="match status" value="1"/>
</dbReference>
<keyword evidence="6" id="KW-0175">Coiled coil</keyword>
<dbReference type="Pfam" id="PF00172">
    <property type="entry name" value="Zn_clus"/>
    <property type="match status" value="1"/>
</dbReference>
<keyword evidence="5" id="KW-0539">Nucleus</keyword>
<dbReference type="GO" id="GO:0005634">
    <property type="term" value="C:nucleus"/>
    <property type="evidence" value="ECO:0007669"/>
    <property type="project" value="UniProtKB-SubCell"/>
</dbReference>
<dbReference type="AlphaFoldDB" id="A0AAD6HUS1"/>
<dbReference type="EMBL" id="JAQJAN010000002">
    <property type="protein sequence ID" value="KAJ5738576.1"/>
    <property type="molecule type" value="Genomic_DNA"/>
</dbReference>
<evidence type="ECO:0000313" key="9">
    <source>
        <dbReference type="Proteomes" id="UP001215712"/>
    </source>
</evidence>
<protein>
    <submittedName>
        <fullName evidence="8">C6 finger domain protein</fullName>
    </submittedName>
</protein>
<evidence type="ECO:0000313" key="8">
    <source>
        <dbReference type="EMBL" id="KAJ5738576.1"/>
    </source>
</evidence>
<dbReference type="PROSITE" id="PS00463">
    <property type="entry name" value="ZN2_CY6_FUNGAL_1"/>
    <property type="match status" value="1"/>
</dbReference>
<accession>A0AAD6HUS1</accession>
<dbReference type="SUPFAM" id="SSF57701">
    <property type="entry name" value="Zn2/Cys6 DNA-binding domain"/>
    <property type="match status" value="1"/>
</dbReference>
<sequence length="677" mass="75215">MNTSTPSRPKKTKDKKIFSCHACRRRKLKCDRFDPCGACQSRGEGARCTWEEGQRPERHHCESLETLLGMIVNLSKEVQELKLLNSNMMENFAGRSTEIMHVVDPASMTPEPPSYSDGDLSFDPNSHQGSQLLDPHQWTSFELTALLPASPLLWGLVSHYVRPSQFVLKRISSFASLTGFIYVYQLIADAEEVEKSRQAFDMSQTCEAFRIKISRILACASLAAVDLDVAKIKQLEIENNGVDALIRDLSRKARMLIVPADADTNPTTSSLVTTPSPISNIYNTLDLNSNNTSSSQTPSTQLEIVSIKILLLLTARCFAAPSEYLKIHLDAISSAIDVSLDSANSPDISPAESELRWQLWSTLCIMDWSSSGIYHHGSYFIRPEMLPVLSSPAPVADDSKETDLERRQQTRHYLEYSLGLAHLARRAEDCILRTGPVSPSQAAALCAELDAFNHSLRFYELLGSTSPPPERVNSPSSNEGVWLARESIKHSARHATNVQKMQLSLDLELIRFKILRHETFYLLHEPSTAAPLRTMCLDACMDACILVLALCHRLRSGADIIDRMPDAFEGDNQPSTGSLRRTLQPASVAALVGRVLLHEFRSVNGIFTRPDQPVGRGQNSFAFSSGFKNSWAGSASVSEQRVSALQWHVNTVLSVLETMHETSSLARYKLGLHVECM</sequence>
<dbReference type="GO" id="GO:0003677">
    <property type="term" value="F:DNA binding"/>
    <property type="evidence" value="ECO:0007669"/>
    <property type="project" value="UniProtKB-KW"/>
</dbReference>
<organism evidence="8 9">
    <name type="scientific">Penicillium malachiteum</name>
    <dbReference type="NCBI Taxonomy" id="1324776"/>
    <lineage>
        <taxon>Eukaryota</taxon>
        <taxon>Fungi</taxon>
        <taxon>Dikarya</taxon>
        <taxon>Ascomycota</taxon>
        <taxon>Pezizomycotina</taxon>
        <taxon>Eurotiomycetes</taxon>
        <taxon>Eurotiomycetidae</taxon>
        <taxon>Eurotiales</taxon>
        <taxon>Aspergillaceae</taxon>
        <taxon>Penicillium</taxon>
    </lineage>
</organism>
<dbReference type="InterPro" id="IPR036864">
    <property type="entry name" value="Zn2-C6_fun-type_DNA-bd_sf"/>
</dbReference>
<evidence type="ECO:0000256" key="4">
    <source>
        <dbReference type="ARBA" id="ARBA00023163"/>
    </source>
</evidence>
<reference evidence="8" key="1">
    <citation type="journal article" date="2023" name="IMA Fungus">
        <title>Comparative genomic study of the Penicillium genus elucidates a diverse pangenome and 15 lateral gene transfer events.</title>
        <authorList>
            <person name="Petersen C."/>
            <person name="Sorensen T."/>
            <person name="Nielsen M.R."/>
            <person name="Sondergaard T.E."/>
            <person name="Sorensen J.L."/>
            <person name="Fitzpatrick D.A."/>
            <person name="Frisvad J.C."/>
            <person name="Nielsen K.L."/>
        </authorList>
    </citation>
    <scope>NUCLEOTIDE SEQUENCE</scope>
    <source>
        <strain evidence="8">IBT 17514</strain>
    </source>
</reference>
<dbReference type="Proteomes" id="UP001215712">
    <property type="component" value="Unassembled WGS sequence"/>
</dbReference>
<dbReference type="InterPro" id="IPR001138">
    <property type="entry name" value="Zn2Cys6_DnaBD"/>
</dbReference>
<evidence type="ECO:0000259" key="7">
    <source>
        <dbReference type="PROSITE" id="PS50048"/>
    </source>
</evidence>
<evidence type="ECO:0000256" key="5">
    <source>
        <dbReference type="ARBA" id="ARBA00023242"/>
    </source>
</evidence>
<feature type="coiled-coil region" evidence="6">
    <location>
        <begin position="64"/>
        <end position="91"/>
    </location>
</feature>
<evidence type="ECO:0000256" key="3">
    <source>
        <dbReference type="ARBA" id="ARBA00023125"/>
    </source>
</evidence>
<keyword evidence="3" id="KW-0238">DNA-binding</keyword>
<reference evidence="8" key="2">
    <citation type="submission" date="2023-01" db="EMBL/GenBank/DDBJ databases">
        <authorList>
            <person name="Petersen C."/>
        </authorList>
    </citation>
    <scope>NUCLEOTIDE SEQUENCE</scope>
    <source>
        <strain evidence="8">IBT 17514</strain>
    </source>
</reference>
<keyword evidence="4" id="KW-0804">Transcription</keyword>
<dbReference type="Gene3D" id="4.10.240.10">
    <property type="entry name" value="Zn(2)-C6 fungal-type DNA-binding domain"/>
    <property type="match status" value="1"/>
</dbReference>
<dbReference type="GO" id="GO:0008270">
    <property type="term" value="F:zinc ion binding"/>
    <property type="evidence" value="ECO:0007669"/>
    <property type="project" value="InterPro"/>
</dbReference>
<gene>
    <name evidence="8" type="ORF">N7493_001731</name>
</gene>
<dbReference type="CDD" id="cd00067">
    <property type="entry name" value="GAL4"/>
    <property type="match status" value="1"/>
</dbReference>
<feature type="domain" description="Zn(2)-C6 fungal-type" evidence="7">
    <location>
        <begin position="19"/>
        <end position="50"/>
    </location>
</feature>
<dbReference type="InterPro" id="IPR050613">
    <property type="entry name" value="Sec_Metabolite_Reg"/>
</dbReference>